<name>A0A382WB14_9ZZZZ</name>
<dbReference type="AlphaFoldDB" id="A0A382WB14"/>
<proteinExistence type="predicted"/>
<organism evidence="1">
    <name type="scientific">marine metagenome</name>
    <dbReference type="NCBI Taxonomy" id="408172"/>
    <lineage>
        <taxon>unclassified sequences</taxon>
        <taxon>metagenomes</taxon>
        <taxon>ecological metagenomes</taxon>
    </lineage>
</organism>
<protein>
    <recommendedName>
        <fullName evidence="2">Outer membrane protein beta-barrel domain-containing protein</fullName>
    </recommendedName>
</protein>
<feature type="non-terminal residue" evidence="1">
    <location>
        <position position="1"/>
    </location>
</feature>
<reference evidence="1" key="1">
    <citation type="submission" date="2018-05" db="EMBL/GenBank/DDBJ databases">
        <authorList>
            <person name="Lanie J.A."/>
            <person name="Ng W.-L."/>
            <person name="Kazmierczak K.M."/>
            <person name="Andrzejewski T.M."/>
            <person name="Davidsen T.M."/>
            <person name="Wayne K.J."/>
            <person name="Tettelin H."/>
            <person name="Glass J.I."/>
            <person name="Rusch D."/>
            <person name="Podicherti R."/>
            <person name="Tsui H.-C.T."/>
            <person name="Winkler M.E."/>
        </authorList>
    </citation>
    <scope>NUCLEOTIDE SEQUENCE</scope>
</reference>
<gene>
    <name evidence="1" type="ORF">METZ01_LOCUS408920</name>
</gene>
<accession>A0A382WB14</accession>
<dbReference type="EMBL" id="UINC01158493">
    <property type="protein sequence ID" value="SVD56066.1"/>
    <property type="molecule type" value="Genomic_DNA"/>
</dbReference>
<evidence type="ECO:0000313" key="1">
    <source>
        <dbReference type="EMBL" id="SVD56066.1"/>
    </source>
</evidence>
<sequence length="149" mass="16364">NSIISRYDFSFANPVDTLKKQIITGALSGYITAQKKLFKLNIPFIAKAKLTAGAGINYNISPPVIDQTMLEDIMPAGSDVSNGTVDTKALIEYIDENKNSSTGFHIQTGLQFKILMLDSFLYYRQVFADNVIPDAKGFGSLNLRLGMGF</sequence>
<evidence type="ECO:0008006" key="2">
    <source>
        <dbReference type="Google" id="ProtNLM"/>
    </source>
</evidence>